<dbReference type="InterPro" id="IPR013216">
    <property type="entry name" value="Methyltransf_11"/>
</dbReference>
<sequence>MSENTRRGMRLQYVAGVLVLLASLLIAFIADDASPTPSVAEYYSSLESRIGYWFFLGNTRHCGLYSKGTFSPFPISTTQRAMKKNYTHNVKKNRLGDKIQINFADYHNLSTFPAASFNRIYIMETFAHANNPDKVLRNFHHLLKPRGILVLHKADFSRNSEELQDVLRLLLMRGGFRNIKVKDLTDEVLPMWRLFGVVGYVPYQMFQLLGVRDRFINAMAGVETWLNWDIFVRAVKP</sequence>
<evidence type="ECO:0000259" key="2">
    <source>
        <dbReference type="Pfam" id="PF08241"/>
    </source>
</evidence>
<dbReference type="GO" id="GO:0008757">
    <property type="term" value="F:S-adenosylmethionine-dependent methyltransferase activity"/>
    <property type="evidence" value="ECO:0007669"/>
    <property type="project" value="InterPro"/>
</dbReference>
<feature type="chain" id="PRO_5025358852" description="Methyltransferase type 11 domain-containing protein" evidence="1">
    <location>
        <begin position="36"/>
        <end position="237"/>
    </location>
</feature>
<feature type="signal peptide" evidence="1">
    <location>
        <begin position="1"/>
        <end position="35"/>
    </location>
</feature>
<evidence type="ECO:0000313" key="3">
    <source>
        <dbReference type="EMBL" id="KAF2005136.1"/>
    </source>
</evidence>
<dbReference type="InterPro" id="IPR029063">
    <property type="entry name" value="SAM-dependent_MTases_sf"/>
</dbReference>
<dbReference type="Pfam" id="PF08241">
    <property type="entry name" value="Methyltransf_11"/>
    <property type="match status" value="1"/>
</dbReference>
<organism evidence="3 4">
    <name type="scientific">Amniculicola lignicola CBS 123094</name>
    <dbReference type="NCBI Taxonomy" id="1392246"/>
    <lineage>
        <taxon>Eukaryota</taxon>
        <taxon>Fungi</taxon>
        <taxon>Dikarya</taxon>
        <taxon>Ascomycota</taxon>
        <taxon>Pezizomycotina</taxon>
        <taxon>Dothideomycetes</taxon>
        <taxon>Pleosporomycetidae</taxon>
        <taxon>Pleosporales</taxon>
        <taxon>Amniculicolaceae</taxon>
        <taxon>Amniculicola</taxon>
    </lineage>
</organism>
<accession>A0A6A5X2A0</accession>
<name>A0A6A5X2A0_9PLEO</name>
<keyword evidence="1" id="KW-0732">Signal</keyword>
<keyword evidence="4" id="KW-1185">Reference proteome</keyword>
<dbReference type="SUPFAM" id="SSF53335">
    <property type="entry name" value="S-adenosyl-L-methionine-dependent methyltransferases"/>
    <property type="match status" value="1"/>
</dbReference>
<proteinExistence type="predicted"/>
<dbReference type="AlphaFoldDB" id="A0A6A5X2A0"/>
<dbReference type="CDD" id="cd02440">
    <property type="entry name" value="AdoMet_MTases"/>
    <property type="match status" value="1"/>
</dbReference>
<evidence type="ECO:0000256" key="1">
    <source>
        <dbReference type="SAM" id="SignalP"/>
    </source>
</evidence>
<dbReference type="Gene3D" id="3.40.50.150">
    <property type="entry name" value="Vaccinia Virus protein VP39"/>
    <property type="match status" value="1"/>
</dbReference>
<dbReference type="OrthoDB" id="540004at2759"/>
<feature type="domain" description="Methyltransferase type 11" evidence="2">
    <location>
        <begin position="82"/>
        <end position="151"/>
    </location>
</feature>
<gene>
    <name evidence="3" type="ORF">P154DRAFT_542815</name>
</gene>
<evidence type="ECO:0000313" key="4">
    <source>
        <dbReference type="Proteomes" id="UP000799779"/>
    </source>
</evidence>
<protein>
    <recommendedName>
        <fullName evidence="2">Methyltransferase type 11 domain-containing protein</fullName>
    </recommendedName>
</protein>
<dbReference type="EMBL" id="ML977564">
    <property type="protein sequence ID" value="KAF2005136.1"/>
    <property type="molecule type" value="Genomic_DNA"/>
</dbReference>
<reference evidence="3" key="1">
    <citation type="journal article" date="2020" name="Stud. Mycol.">
        <title>101 Dothideomycetes genomes: a test case for predicting lifestyles and emergence of pathogens.</title>
        <authorList>
            <person name="Haridas S."/>
            <person name="Albert R."/>
            <person name="Binder M."/>
            <person name="Bloem J."/>
            <person name="Labutti K."/>
            <person name="Salamov A."/>
            <person name="Andreopoulos B."/>
            <person name="Baker S."/>
            <person name="Barry K."/>
            <person name="Bills G."/>
            <person name="Bluhm B."/>
            <person name="Cannon C."/>
            <person name="Castanera R."/>
            <person name="Culley D."/>
            <person name="Daum C."/>
            <person name="Ezra D."/>
            <person name="Gonzalez J."/>
            <person name="Henrissat B."/>
            <person name="Kuo A."/>
            <person name="Liang C."/>
            <person name="Lipzen A."/>
            <person name="Lutzoni F."/>
            <person name="Magnuson J."/>
            <person name="Mondo S."/>
            <person name="Nolan M."/>
            <person name="Ohm R."/>
            <person name="Pangilinan J."/>
            <person name="Park H.-J."/>
            <person name="Ramirez L."/>
            <person name="Alfaro M."/>
            <person name="Sun H."/>
            <person name="Tritt A."/>
            <person name="Yoshinaga Y."/>
            <person name="Zwiers L.-H."/>
            <person name="Turgeon B."/>
            <person name="Goodwin S."/>
            <person name="Spatafora J."/>
            <person name="Crous P."/>
            <person name="Grigoriev I."/>
        </authorList>
    </citation>
    <scope>NUCLEOTIDE SEQUENCE</scope>
    <source>
        <strain evidence="3">CBS 123094</strain>
    </source>
</reference>
<dbReference type="Proteomes" id="UP000799779">
    <property type="component" value="Unassembled WGS sequence"/>
</dbReference>